<sequence>MRQFFGNKKLIILLISVITSFSMISFSIFGQGNMPQPILWVNDVTAIVGRVVSAPSNSLIRFSESIDNLMNTYKENISLKKQVNSLDDLKAQNEILKAENAELSDLLSLRPSLTGKDIISSSVISRSPDSWVDNITIDVGSNNGIEKNMSVMTSSGLIGHISEVSPTSSKVQLLTTESEQVRPVAVSIQLDDEIVHGIISSFNRKNNEIVLSQIPRDAKVSAGDMVTTSGLGGVSPEGLVVGQVKESQKDNHGLSLKVTVNPAADFNDIRHVIVVMTMGADPEANTNQGESVNEDGSVAGDGEGSEQASQSSDNQADNSESEGGGEDA</sequence>
<dbReference type="InterPro" id="IPR042175">
    <property type="entry name" value="Cell/Rod_MreC_2"/>
</dbReference>
<dbReference type="InterPro" id="IPR007221">
    <property type="entry name" value="MreC"/>
</dbReference>
<gene>
    <name evidence="9" type="primary">mreC</name>
    <name evidence="9" type="ORF">OW157_00125</name>
</gene>
<dbReference type="Gene3D" id="2.40.10.340">
    <property type="entry name" value="Rod shape-determining protein MreC, domain 1"/>
    <property type="match status" value="1"/>
</dbReference>
<dbReference type="EMBL" id="JAPRFR010000001">
    <property type="protein sequence ID" value="MCZ0724971.1"/>
    <property type="molecule type" value="Genomic_DNA"/>
</dbReference>
<dbReference type="GO" id="GO:0005886">
    <property type="term" value="C:plasma membrane"/>
    <property type="evidence" value="ECO:0007669"/>
    <property type="project" value="TreeGrafter"/>
</dbReference>
<organism evidence="9 10">
    <name type="scientific">Aerococcus kribbianus</name>
    <dbReference type="NCBI Taxonomy" id="2999064"/>
    <lineage>
        <taxon>Bacteria</taxon>
        <taxon>Bacillati</taxon>
        <taxon>Bacillota</taxon>
        <taxon>Bacilli</taxon>
        <taxon>Lactobacillales</taxon>
        <taxon>Aerococcaceae</taxon>
        <taxon>Aerococcus</taxon>
    </lineage>
</organism>
<evidence type="ECO:0000256" key="4">
    <source>
        <dbReference type="ARBA" id="ARBA00032089"/>
    </source>
</evidence>
<proteinExistence type="inferred from homology"/>
<dbReference type="InterPro" id="IPR055342">
    <property type="entry name" value="MreC_beta-barrel_core"/>
</dbReference>
<dbReference type="AlphaFoldDB" id="A0A9X3FNA8"/>
<reference evidence="9" key="1">
    <citation type="submission" date="2022-12" db="EMBL/GenBank/DDBJ databases">
        <title>Description and comparative metabolic analysis of Aerococcus sp. nov., isolated from the feces of a pig.</title>
        <authorList>
            <person name="Chang Y.-H."/>
        </authorList>
    </citation>
    <scope>NUCLEOTIDE SEQUENCE</scope>
    <source>
        <strain evidence="9">YH-aer222</strain>
    </source>
</reference>
<feature type="domain" description="Rod shape-determining protein MreC beta-barrel core" evidence="8">
    <location>
        <begin position="123"/>
        <end position="275"/>
    </location>
</feature>
<dbReference type="GO" id="GO:0008360">
    <property type="term" value="P:regulation of cell shape"/>
    <property type="evidence" value="ECO:0007669"/>
    <property type="project" value="UniProtKB-KW"/>
</dbReference>
<feature type="region of interest" description="Disordered" evidence="7">
    <location>
        <begin position="282"/>
        <end position="328"/>
    </location>
</feature>
<evidence type="ECO:0000256" key="5">
    <source>
        <dbReference type="PIRNR" id="PIRNR038471"/>
    </source>
</evidence>
<dbReference type="PANTHER" id="PTHR34138">
    <property type="entry name" value="CELL SHAPE-DETERMINING PROTEIN MREC"/>
    <property type="match status" value="1"/>
</dbReference>
<comment type="function">
    <text evidence="5">Involved in formation and maintenance of cell shape.</text>
</comment>
<evidence type="ECO:0000256" key="2">
    <source>
        <dbReference type="ARBA" id="ARBA00013855"/>
    </source>
</evidence>
<dbReference type="InterPro" id="IPR042177">
    <property type="entry name" value="Cell/Rod_1"/>
</dbReference>
<dbReference type="Pfam" id="PF04085">
    <property type="entry name" value="MreC"/>
    <property type="match status" value="1"/>
</dbReference>
<feature type="compositionally biased region" description="Polar residues" evidence="7">
    <location>
        <begin position="306"/>
        <end position="318"/>
    </location>
</feature>
<dbReference type="NCBIfam" id="TIGR00219">
    <property type="entry name" value="mreC"/>
    <property type="match status" value="1"/>
</dbReference>
<name>A0A9X3FNA8_9LACT</name>
<keyword evidence="6" id="KW-0175">Coiled coil</keyword>
<dbReference type="Proteomes" id="UP001146670">
    <property type="component" value="Unassembled WGS sequence"/>
</dbReference>
<dbReference type="Gene3D" id="2.40.10.350">
    <property type="entry name" value="Rod shape-determining protein MreC, domain 2"/>
    <property type="match status" value="1"/>
</dbReference>
<accession>A0A9X3FNA8</accession>
<evidence type="ECO:0000313" key="10">
    <source>
        <dbReference type="Proteomes" id="UP001146670"/>
    </source>
</evidence>
<evidence type="ECO:0000256" key="6">
    <source>
        <dbReference type="SAM" id="Coils"/>
    </source>
</evidence>
<comment type="similarity">
    <text evidence="1 5">Belongs to the MreC family.</text>
</comment>
<evidence type="ECO:0000313" key="9">
    <source>
        <dbReference type="EMBL" id="MCZ0724971.1"/>
    </source>
</evidence>
<comment type="caution">
    <text evidence="9">The sequence shown here is derived from an EMBL/GenBank/DDBJ whole genome shotgun (WGS) entry which is preliminary data.</text>
</comment>
<dbReference type="PANTHER" id="PTHR34138:SF1">
    <property type="entry name" value="CELL SHAPE-DETERMINING PROTEIN MREC"/>
    <property type="match status" value="1"/>
</dbReference>
<protein>
    <recommendedName>
        <fullName evidence="2 5">Cell shape-determining protein MreC</fullName>
    </recommendedName>
    <alternativeName>
        <fullName evidence="4 5">Cell shape protein MreC</fullName>
    </alternativeName>
</protein>
<feature type="coiled-coil region" evidence="6">
    <location>
        <begin position="79"/>
        <end position="106"/>
    </location>
</feature>
<dbReference type="PIRSF" id="PIRSF038471">
    <property type="entry name" value="MreC"/>
    <property type="match status" value="1"/>
</dbReference>
<keyword evidence="3 5" id="KW-0133">Cell shape</keyword>
<feature type="compositionally biased region" description="Acidic residues" evidence="7">
    <location>
        <begin position="319"/>
        <end position="328"/>
    </location>
</feature>
<dbReference type="RefSeq" id="WP_268751296.1">
    <property type="nucleotide sequence ID" value="NZ_JAPRFQ010000001.1"/>
</dbReference>
<evidence type="ECO:0000256" key="3">
    <source>
        <dbReference type="ARBA" id="ARBA00022960"/>
    </source>
</evidence>
<keyword evidence="10" id="KW-1185">Reference proteome</keyword>
<evidence type="ECO:0000256" key="1">
    <source>
        <dbReference type="ARBA" id="ARBA00009369"/>
    </source>
</evidence>
<evidence type="ECO:0000256" key="7">
    <source>
        <dbReference type="SAM" id="MobiDB-lite"/>
    </source>
</evidence>
<evidence type="ECO:0000259" key="8">
    <source>
        <dbReference type="Pfam" id="PF04085"/>
    </source>
</evidence>